<dbReference type="Proteomes" id="UP000682733">
    <property type="component" value="Unassembled WGS sequence"/>
</dbReference>
<feature type="compositionally biased region" description="Acidic residues" evidence="9">
    <location>
        <begin position="1807"/>
        <end position="1817"/>
    </location>
</feature>
<name>A0A8S2DH73_9BILA</name>
<feature type="region of interest" description="Disordered" evidence="9">
    <location>
        <begin position="52"/>
        <end position="118"/>
    </location>
</feature>
<dbReference type="Gene3D" id="3.40.50.300">
    <property type="entry name" value="P-loop containing nucleotide triphosphate hydrolases"/>
    <property type="match status" value="3"/>
</dbReference>
<feature type="region of interest" description="Disordered" evidence="9">
    <location>
        <begin position="527"/>
        <end position="730"/>
    </location>
</feature>
<keyword evidence="3" id="KW-0547">Nucleotide-binding</keyword>
<dbReference type="CDD" id="cd18793">
    <property type="entry name" value="SF2_C_SNF"/>
    <property type="match status" value="1"/>
</dbReference>
<keyword evidence="6" id="KW-0067">ATP-binding</keyword>
<dbReference type="InterPro" id="IPR027417">
    <property type="entry name" value="P-loop_NTPase"/>
</dbReference>
<dbReference type="Pfam" id="PF00176">
    <property type="entry name" value="SNF2-rel_dom"/>
    <property type="match status" value="1"/>
</dbReference>
<dbReference type="Gene3D" id="1.20.120.850">
    <property type="entry name" value="SWI2/SNF2 ATPases, N-terminal domain"/>
    <property type="match status" value="2"/>
</dbReference>
<evidence type="ECO:0000256" key="7">
    <source>
        <dbReference type="ARBA" id="ARBA00023125"/>
    </source>
</evidence>
<feature type="compositionally biased region" description="Polar residues" evidence="9">
    <location>
        <begin position="1775"/>
        <end position="1786"/>
    </location>
</feature>
<evidence type="ECO:0000256" key="9">
    <source>
        <dbReference type="SAM" id="MobiDB-lite"/>
    </source>
</evidence>
<feature type="compositionally biased region" description="Polar residues" evidence="9">
    <location>
        <begin position="1738"/>
        <end position="1754"/>
    </location>
</feature>
<dbReference type="GO" id="GO:0005524">
    <property type="term" value="F:ATP binding"/>
    <property type="evidence" value="ECO:0007669"/>
    <property type="project" value="UniProtKB-KW"/>
</dbReference>
<evidence type="ECO:0008006" key="15">
    <source>
        <dbReference type="Google" id="ProtNLM"/>
    </source>
</evidence>
<feature type="region of interest" description="Disordered" evidence="9">
    <location>
        <begin position="277"/>
        <end position="418"/>
    </location>
</feature>
<feature type="compositionally biased region" description="Basic and acidic residues" evidence="9">
    <location>
        <begin position="86"/>
        <end position="113"/>
    </location>
</feature>
<dbReference type="GO" id="GO:0016887">
    <property type="term" value="F:ATP hydrolysis activity"/>
    <property type="evidence" value="ECO:0007669"/>
    <property type="project" value="InterPro"/>
</dbReference>
<feature type="compositionally biased region" description="Low complexity" evidence="9">
    <location>
        <begin position="1787"/>
        <end position="1806"/>
    </location>
</feature>
<feature type="compositionally biased region" description="Basic and acidic residues" evidence="9">
    <location>
        <begin position="355"/>
        <end position="403"/>
    </location>
</feature>
<evidence type="ECO:0000256" key="5">
    <source>
        <dbReference type="ARBA" id="ARBA00022806"/>
    </source>
</evidence>
<keyword evidence="5" id="KW-0347">Helicase</keyword>
<dbReference type="EMBL" id="CAJOBA010003531">
    <property type="protein sequence ID" value="CAF3684854.1"/>
    <property type="molecule type" value="Genomic_DNA"/>
</dbReference>
<dbReference type="InterPro" id="IPR014001">
    <property type="entry name" value="Helicase_ATP-bd"/>
</dbReference>
<dbReference type="SMART" id="SM00490">
    <property type="entry name" value="HELICc"/>
    <property type="match status" value="1"/>
</dbReference>
<dbReference type="EMBL" id="CAJNOK010003530">
    <property type="protein sequence ID" value="CAF0904754.1"/>
    <property type="molecule type" value="Genomic_DNA"/>
</dbReference>
<sequence>MSTIEKSIEWIKIFKNKWIEENVKNKILKKTLLKKLIELELILENKANNVEEEQKRSELLADSSETSEKEESTKSLAKTTTTTTVNEEKHQRSTLIKDSEEEHYSSSKSKETQSETDSDGIFEDCVIRIKRVPDALAESSFPDITSPTLSLRRRHHRQPTQSSENGSSSNTPQVRKKILKLATSTSDTSDIDNQKSKPKRKQRIESKSSTKSSLLLTNNEKQVDVTEDDKTESHSKERLVSNSCDTDNILCSPDDEIDQTEHCSGLDGILQNGRKLYKAPSEEQEQIVAITTPKENDKTPTSSEKENEHRNNVSSSTVTTTTDDDNLTDTLPIVYLKKNKQKSTTRRNSQSKKRSKDEKIKKRKEKESDIIKIHMNVDEQDKIQDDDSNHSDMQQRKKQKTNDINEEQITEQPTHVCDEVVTTTDEQQEEIPLLVENQSSHQSNDNEELLAPLTTMTTIASSITYSTAKDTEDIATSSQQINEQNSDNAVVDSNPVDEDNLIDTRERIPTYAHLLHDRRLLSSSSSDENMILRGKNKLDSDDEPLTKKRQRKSDENDSQIKKTTIRRLTEKQYLSTSTSDDDDSNHSNNIRRHKKQLYKKKRVVVKRSSSSEKDESSDDNKRTSRKRTRDNERKSLLKLIKKKTIQKNKKKKTEIDDNDLTDVDATTNNIQENSDDESISDTDDNNNNDDDKDDTESSTRKGRKNIRKIIKDKELQAQTKSAVEAEKERRKRIEQKQKEYNEILLSQSGYLDRNKNDINKKLILEMNKETNEPLIEVDPKLVKNMKQHQLEGVQFLWNNLFESLEAINDKRHKTHRKTLQVISFIHTLFKHENLTHIRTCLVLCPINAALNWSTEFEYWLENIEPKIDIYQITSMKLSARIPQLNYWKENGGVVIMGYEMYRRLANGIGIKKKQSKLKAQECLVNPGPDIIVCDEGHILKNSQTALGKAVNQVKTARRVVLTGTPLQNNLIEYFCMVNFIKPNLLGTQQEFINRFVNPIQNGQHRDSNMDDVKLMKRRACVLHDLLTGCVDRRDYSLLKNYLPPKFEYIITIRMCDLQQTLYEMYLKREVDGQSTSVVSKKNFQSTKLFTDYQYLMKIWTHPFILRPHFVDQYRRRLMNDLIDDDEEFEAIFTDEDEENERRRKKKQSLKKQTDGIDEIEEIDIKTDNQRFRGFMIDNIEDDVELPEIDKDITSTHSKQKQRNASSSTATSLSLASTTSSDVEEINLDKYTKEHKSDENSCDEIVVRRTTRSRAAYANTTTENKSTTKKRLTTIHTNSDIFDNGGDNNVLANKIELNGNGVDVDNETEDAPWMSEMRQQWWFPFMNDDDEFNIQLSGKMTILKSILEKCSEIGDKLLLFSRSLYTLNYIEKFLRHIHVENEKIYNDKLEKRRELVRLLENGNGSEINCTDNENQKSTIDISQILENIPESVQWIKDIDYFRMDGSTDVQLRKRYAKSFNDENNLRARLFLISTLAGGVGINLIGSNRVIVFDASWNPSVDTQAIFRSYRFGQTKPVYIYRFLAHGTMEEKIYQRQVIKQSLSQRVIDDHQLTRHFSEADLKELYNFTPKPLPPARSEQEIIDDVNFPIPKDHLLTDLLYQHNQWIHSYHSHDSLLENRLDEGLSADEKKIAIEEYENLKKQPDNYQQRLIQQRLQQQRLQEMIQHQFLTMIGSSQNQAPSLLPSTTTDQHLLTAQDIFRQLLQNISENERSNVDMEKVAQYAYDQAIQLRHQRQMHLQNNSNTSTEQQRTNRPQTTDHQRLPTQRRANRVRLNETIGSSSTTIDSQNLTTNPNNSNNNNGDIILLGDSDDDKDSSVA</sequence>
<accession>A0A8S2DH73</accession>
<evidence type="ECO:0000256" key="4">
    <source>
        <dbReference type="ARBA" id="ARBA00022801"/>
    </source>
</evidence>
<dbReference type="SUPFAM" id="SSF52540">
    <property type="entry name" value="P-loop containing nucleoside triphosphate hydrolases"/>
    <property type="match status" value="2"/>
</dbReference>
<feature type="region of interest" description="Disordered" evidence="9">
    <location>
        <begin position="1193"/>
        <end position="1218"/>
    </location>
</feature>
<feature type="region of interest" description="Disordered" evidence="9">
    <location>
        <begin position="139"/>
        <end position="248"/>
    </location>
</feature>
<dbReference type="PANTHER" id="PTHR45797">
    <property type="entry name" value="RAD54-LIKE"/>
    <property type="match status" value="1"/>
</dbReference>
<feature type="compositionally biased region" description="Low complexity" evidence="9">
    <location>
        <begin position="1204"/>
        <end position="1218"/>
    </location>
</feature>
<dbReference type="GO" id="GO:0005634">
    <property type="term" value="C:nucleus"/>
    <property type="evidence" value="ECO:0007669"/>
    <property type="project" value="UniProtKB-SubCell"/>
</dbReference>
<dbReference type="GO" id="GO:0004386">
    <property type="term" value="F:helicase activity"/>
    <property type="evidence" value="ECO:0007669"/>
    <property type="project" value="UniProtKB-KW"/>
</dbReference>
<dbReference type="SMART" id="SM00487">
    <property type="entry name" value="DEXDc"/>
    <property type="match status" value="1"/>
</dbReference>
<dbReference type="PANTHER" id="PTHR45797:SF3">
    <property type="entry name" value="TRANSCRIPTIONAL REGULATOR ATRX HOMOLOG"/>
    <property type="match status" value="1"/>
</dbReference>
<evidence type="ECO:0000259" key="10">
    <source>
        <dbReference type="PROSITE" id="PS51192"/>
    </source>
</evidence>
<feature type="compositionally biased region" description="Basic and acidic residues" evidence="9">
    <location>
        <begin position="294"/>
        <end position="311"/>
    </location>
</feature>
<protein>
    <recommendedName>
        <fullName evidence="15">Transcriptional regulator ATRX homolog</fullName>
    </recommendedName>
</protein>
<evidence type="ECO:0000256" key="3">
    <source>
        <dbReference type="ARBA" id="ARBA00022741"/>
    </source>
</evidence>
<proteinExistence type="inferred from homology"/>
<evidence type="ECO:0000256" key="8">
    <source>
        <dbReference type="ARBA" id="ARBA00023242"/>
    </source>
</evidence>
<dbReference type="InterPro" id="IPR049730">
    <property type="entry name" value="SNF2/RAD54-like_C"/>
</dbReference>
<dbReference type="PROSITE" id="PS51192">
    <property type="entry name" value="HELICASE_ATP_BIND_1"/>
    <property type="match status" value="1"/>
</dbReference>
<dbReference type="GO" id="GO:0003677">
    <property type="term" value="F:DNA binding"/>
    <property type="evidence" value="ECO:0007669"/>
    <property type="project" value="UniProtKB-KW"/>
</dbReference>
<feature type="compositionally biased region" description="Low complexity" evidence="9">
    <location>
        <begin position="312"/>
        <end position="321"/>
    </location>
</feature>
<dbReference type="PROSITE" id="PS51194">
    <property type="entry name" value="HELICASE_CTER"/>
    <property type="match status" value="1"/>
</dbReference>
<evidence type="ECO:0000313" key="13">
    <source>
        <dbReference type="EMBL" id="CAF3684854.1"/>
    </source>
</evidence>
<dbReference type="Pfam" id="PF00271">
    <property type="entry name" value="Helicase_C"/>
    <property type="match status" value="1"/>
</dbReference>
<evidence type="ECO:0000313" key="14">
    <source>
        <dbReference type="Proteomes" id="UP000677228"/>
    </source>
</evidence>
<dbReference type="InterPro" id="IPR000330">
    <property type="entry name" value="SNF2_N"/>
</dbReference>
<dbReference type="Proteomes" id="UP000677228">
    <property type="component" value="Unassembled WGS sequence"/>
</dbReference>
<keyword evidence="8" id="KW-0539">Nucleus</keyword>
<feature type="domain" description="Helicase C-terminal" evidence="11">
    <location>
        <begin position="1390"/>
        <end position="1559"/>
    </location>
</feature>
<feature type="compositionally biased region" description="Polar residues" evidence="9">
    <location>
        <begin position="159"/>
        <end position="173"/>
    </location>
</feature>
<evidence type="ECO:0000256" key="1">
    <source>
        <dbReference type="ARBA" id="ARBA00004123"/>
    </source>
</evidence>
<evidence type="ECO:0000256" key="2">
    <source>
        <dbReference type="ARBA" id="ARBA00007025"/>
    </source>
</evidence>
<keyword evidence="7" id="KW-0238">DNA-binding</keyword>
<evidence type="ECO:0000256" key="6">
    <source>
        <dbReference type="ARBA" id="ARBA00022840"/>
    </source>
</evidence>
<feature type="compositionally biased region" description="Acidic residues" evidence="9">
    <location>
        <begin position="673"/>
        <end position="696"/>
    </location>
</feature>
<evidence type="ECO:0000313" key="12">
    <source>
        <dbReference type="EMBL" id="CAF0904754.1"/>
    </source>
</evidence>
<feature type="region of interest" description="Disordered" evidence="9">
    <location>
        <begin position="1738"/>
        <end position="1817"/>
    </location>
</feature>
<dbReference type="Gene3D" id="3.40.50.10810">
    <property type="entry name" value="Tandem AAA-ATPase domain"/>
    <property type="match status" value="1"/>
</dbReference>
<feature type="compositionally biased region" description="Low complexity" evidence="9">
    <location>
        <begin position="74"/>
        <end position="85"/>
    </location>
</feature>
<dbReference type="InterPro" id="IPR001650">
    <property type="entry name" value="Helicase_C-like"/>
</dbReference>
<dbReference type="InterPro" id="IPR038718">
    <property type="entry name" value="SNF2-like_sf"/>
</dbReference>
<feature type="compositionally biased region" description="Basic residues" evidence="9">
    <location>
        <begin position="589"/>
        <end position="605"/>
    </location>
</feature>
<evidence type="ECO:0000259" key="11">
    <source>
        <dbReference type="PROSITE" id="PS51194"/>
    </source>
</evidence>
<feature type="domain" description="Helicase ATP-binding" evidence="10">
    <location>
        <begin position="817"/>
        <end position="983"/>
    </location>
</feature>
<reference evidence="12" key="1">
    <citation type="submission" date="2021-02" db="EMBL/GenBank/DDBJ databases">
        <authorList>
            <person name="Nowell W R."/>
        </authorList>
    </citation>
    <scope>NUCLEOTIDE SEQUENCE</scope>
</reference>
<comment type="caution">
    <text evidence="12">The sequence shown here is derived from an EMBL/GenBank/DDBJ whole genome shotgun (WGS) entry which is preliminary data.</text>
</comment>
<keyword evidence="4" id="KW-0378">Hydrolase</keyword>
<comment type="similarity">
    <text evidence="2">Belongs to the SNF2/RAD54 helicase family.</text>
</comment>
<feature type="compositionally biased region" description="Basic residues" evidence="9">
    <location>
        <begin position="639"/>
        <end position="652"/>
    </location>
</feature>
<feature type="region of interest" description="Disordered" evidence="9">
    <location>
        <begin position="1133"/>
        <end position="1152"/>
    </location>
</feature>
<gene>
    <name evidence="12" type="ORF">OVA965_LOCUS9810</name>
    <name evidence="13" type="ORF">TMI583_LOCUS9806</name>
</gene>
<feature type="compositionally biased region" description="Basic residues" evidence="9">
    <location>
        <begin position="337"/>
        <end position="354"/>
    </location>
</feature>
<organism evidence="12 14">
    <name type="scientific">Didymodactylos carnosus</name>
    <dbReference type="NCBI Taxonomy" id="1234261"/>
    <lineage>
        <taxon>Eukaryota</taxon>
        <taxon>Metazoa</taxon>
        <taxon>Spiralia</taxon>
        <taxon>Gnathifera</taxon>
        <taxon>Rotifera</taxon>
        <taxon>Eurotatoria</taxon>
        <taxon>Bdelloidea</taxon>
        <taxon>Philodinida</taxon>
        <taxon>Philodinidae</taxon>
        <taxon>Didymodactylos</taxon>
    </lineage>
</organism>
<dbReference type="InterPro" id="IPR044574">
    <property type="entry name" value="ARIP4-like"/>
</dbReference>
<feature type="compositionally biased region" description="Basic and acidic residues" evidence="9">
    <location>
        <begin position="609"/>
        <end position="622"/>
    </location>
</feature>
<comment type="subcellular location">
    <subcellularLocation>
        <location evidence="1">Nucleus</location>
    </subcellularLocation>
</comment>